<dbReference type="Proteomes" id="UP000828390">
    <property type="component" value="Unassembled WGS sequence"/>
</dbReference>
<reference evidence="1" key="2">
    <citation type="submission" date="2020-11" db="EMBL/GenBank/DDBJ databases">
        <authorList>
            <person name="McCartney M.A."/>
            <person name="Auch B."/>
            <person name="Kono T."/>
            <person name="Mallez S."/>
            <person name="Becker A."/>
            <person name="Gohl D.M."/>
            <person name="Silverstein K.A.T."/>
            <person name="Koren S."/>
            <person name="Bechman K.B."/>
            <person name="Herman A."/>
            <person name="Abrahante J.E."/>
            <person name="Garbe J."/>
        </authorList>
    </citation>
    <scope>NUCLEOTIDE SEQUENCE</scope>
    <source>
        <strain evidence="1">Duluth1</strain>
        <tissue evidence="1">Whole animal</tissue>
    </source>
</reference>
<accession>A0A9D4FUG6</accession>
<evidence type="ECO:0000313" key="1">
    <source>
        <dbReference type="EMBL" id="KAH3802800.1"/>
    </source>
</evidence>
<dbReference type="EMBL" id="JAIWYP010000007">
    <property type="protein sequence ID" value="KAH3802800.1"/>
    <property type="molecule type" value="Genomic_DNA"/>
</dbReference>
<gene>
    <name evidence="1" type="ORF">DPMN_156484</name>
</gene>
<name>A0A9D4FUG6_DREPO</name>
<keyword evidence="2" id="KW-1185">Reference proteome</keyword>
<sequence length="76" mass="8677">MYAQLENEVLSAMADKKKVIGEIIKTNNKKSSQFLNDVKKHSTCIEQVEKFGTNAHVILLQRRLEKDSVCRLKSTV</sequence>
<reference evidence="1" key="1">
    <citation type="journal article" date="2019" name="bioRxiv">
        <title>The Genome of the Zebra Mussel, Dreissena polymorpha: A Resource for Invasive Species Research.</title>
        <authorList>
            <person name="McCartney M.A."/>
            <person name="Auch B."/>
            <person name="Kono T."/>
            <person name="Mallez S."/>
            <person name="Zhang Y."/>
            <person name="Obille A."/>
            <person name="Becker A."/>
            <person name="Abrahante J.E."/>
            <person name="Garbe J."/>
            <person name="Badalamenti J.P."/>
            <person name="Herman A."/>
            <person name="Mangelson H."/>
            <person name="Liachko I."/>
            <person name="Sullivan S."/>
            <person name="Sone E.D."/>
            <person name="Koren S."/>
            <person name="Silverstein K.A.T."/>
            <person name="Beckman K.B."/>
            <person name="Gohl D.M."/>
        </authorList>
    </citation>
    <scope>NUCLEOTIDE SEQUENCE</scope>
    <source>
        <strain evidence="1">Duluth1</strain>
        <tissue evidence="1">Whole animal</tissue>
    </source>
</reference>
<proteinExistence type="predicted"/>
<evidence type="ECO:0000313" key="2">
    <source>
        <dbReference type="Proteomes" id="UP000828390"/>
    </source>
</evidence>
<organism evidence="1 2">
    <name type="scientific">Dreissena polymorpha</name>
    <name type="common">Zebra mussel</name>
    <name type="synonym">Mytilus polymorpha</name>
    <dbReference type="NCBI Taxonomy" id="45954"/>
    <lineage>
        <taxon>Eukaryota</taxon>
        <taxon>Metazoa</taxon>
        <taxon>Spiralia</taxon>
        <taxon>Lophotrochozoa</taxon>
        <taxon>Mollusca</taxon>
        <taxon>Bivalvia</taxon>
        <taxon>Autobranchia</taxon>
        <taxon>Heteroconchia</taxon>
        <taxon>Euheterodonta</taxon>
        <taxon>Imparidentia</taxon>
        <taxon>Neoheterodontei</taxon>
        <taxon>Myida</taxon>
        <taxon>Dreissenoidea</taxon>
        <taxon>Dreissenidae</taxon>
        <taxon>Dreissena</taxon>
    </lineage>
</organism>
<comment type="caution">
    <text evidence="1">The sequence shown here is derived from an EMBL/GenBank/DDBJ whole genome shotgun (WGS) entry which is preliminary data.</text>
</comment>
<protein>
    <submittedName>
        <fullName evidence="1">Uncharacterized protein</fullName>
    </submittedName>
</protein>
<dbReference type="AlphaFoldDB" id="A0A9D4FUG6"/>
<feature type="non-terminal residue" evidence="1">
    <location>
        <position position="76"/>
    </location>
</feature>